<protein>
    <submittedName>
        <fullName evidence="1">Unannotated protein</fullName>
    </submittedName>
</protein>
<organism evidence="1">
    <name type="scientific">freshwater metagenome</name>
    <dbReference type="NCBI Taxonomy" id="449393"/>
    <lineage>
        <taxon>unclassified sequences</taxon>
        <taxon>metagenomes</taxon>
        <taxon>ecological metagenomes</taxon>
    </lineage>
</organism>
<proteinExistence type="predicted"/>
<dbReference type="EMBL" id="CAEZVY010000062">
    <property type="protein sequence ID" value="CAB4642413.1"/>
    <property type="molecule type" value="Genomic_DNA"/>
</dbReference>
<name>A0A6J6K211_9ZZZZ</name>
<gene>
    <name evidence="1" type="ORF">UFOPK2158_00715</name>
</gene>
<reference evidence="1" key="1">
    <citation type="submission" date="2020-05" db="EMBL/GenBank/DDBJ databases">
        <authorList>
            <person name="Chiriac C."/>
            <person name="Salcher M."/>
            <person name="Ghai R."/>
            <person name="Kavagutti S V."/>
        </authorList>
    </citation>
    <scope>NUCLEOTIDE SEQUENCE</scope>
</reference>
<accession>A0A6J6K211</accession>
<dbReference type="AlphaFoldDB" id="A0A6J6K211"/>
<sequence>MIDVHVRVGSVTLCHECAKPLQGTLFLVEGLSPQGQEPFLAEAFAPHAKEILDTKPHGVVALREARAPSAVAVKFLVVRVSLKIEEHIRGAGGRDVVKDFRRENLPRRRPLGVGERGVLEGGLQVQLGHGVWADPRCSAEDLLP</sequence>
<evidence type="ECO:0000313" key="1">
    <source>
        <dbReference type="EMBL" id="CAB4642413.1"/>
    </source>
</evidence>